<reference evidence="5" key="1">
    <citation type="submission" date="2020-11" db="EMBL/GenBank/DDBJ databases">
        <title>Nocardioides cynanchi sp. nov., isolated from soil of rhizosphere of Cynanchum wilfordii.</title>
        <authorList>
            <person name="Lee J.-S."/>
            <person name="Suh M.K."/>
            <person name="Kim J.-S."/>
        </authorList>
    </citation>
    <scope>NUCLEOTIDE SEQUENCE</scope>
    <source>
        <strain evidence="5">KCTC 19276</strain>
    </source>
</reference>
<comment type="similarity">
    <text evidence="1">Belongs to the AfsR/DnrI/RedD regulatory family.</text>
</comment>
<gene>
    <name evidence="5" type="ORF">ISU10_11115</name>
</gene>
<dbReference type="SUPFAM" id="SSF52540">
    <property type="entry name" value="P-loop containing nucleoside triphosphate hydrolases"/>
    <property type="match status" value="1"/>
</dbReference>
<feature type="domain" description="OmpR/PhoB-type" evidence="4">
    <location>
        <begin position="1"/>
        <end position="97"/>
    </location>
</feature>
<dbReference type="Gene3D" id="3.40.50.300">
    <property type="entry name" value="P-loop containing nucleotide triphosphate hydrolases"/>
    <property type="match status" value="1"/>
</dbReference>
<dbReference type="Gene3D" id="1.10.10.10">
    <property type="entry name" value="Winged helix-like DNA-binding domain superfamily/Winged helix DNA-binding domain"/>
    <property type="match status" value="1"/>
</dbReference>
<sequence>MQINLLGPFEARRDDASTAPCGGIKQRGVLAQLALEPNHPVALDRIAEGIWGTSVPPRYRQNVQTYVSTLRRALEPLRSASAPSRIVGHDEAYELVAGPDEVDVAAFRAGVEAGARALADGRPLAARTDLDQALDRWRGPALADLVALPFASDWLEYLQARQLAARELSIDARLALGEHLAVIEDLQVLVRDHPERERFWTQLVLAQVRGGRQVEGLATLRRARDLLVEEHGLDLGAELSELEQKILNQEPALLGTRTEVALGGSLPVALTPMLGRDELLALVVSALDEGQRLVTLTGPGGVGKTRLALAVAATTSARRETVWVPLADEQTSTDIAQAVADRLGHPVDGSGETLTDELVLVLDNLEHLADAPRAVRGLLERHRGVRVLATSRGPLGIPGEQVVRLPPLPVDDASRLFCDRARSILPSFEDDPEVVAELTQRLDGLPLAIELAAARINVLDPAELLRRLPAVGDLRDPSASSVRQSSVDEAVRWSVRLLDASALTTLHALAALDAAVDSATAGAAAAALDGHAHRVDDLEQLVRLGLVVPLEAASGRRFALLATVRAVVREDAAAGPAVARAVGAAWMRRDQDRDLVGDWSRQHLSRLSDDLPLLRQVTQAQIEAGEVAQAAELVLSQRRGLHQIGRDDDLRQLCATILAADPPEPWSARLEVMIDCATFSTYGADAGALLDSVERLDPSDSLFRVLGYAYRAALRSERGNASLARADAEAATEAAGTHRTLLQMAHSAASWVATERGDADDAVLHATQGLAAAGNALERTTAVTDLARAELMRGRVERAEELLVGALQDARRLGQYKALSDIQTNLGYALIRRGAAEDGLAMLADVLPAVARMSDLGWTLEVVTAIALAALTTVPDEPRAVDLLRAATTMTRAIDADGSPVPGPLLGLSEPWQAVLDDPGLAVPAPTALSLEESALELAASLRREAETEDYPDAG</sequence>
<dbReference type="PANTHER" id="PTHR47691">
    <property type="entry name" value="REGULATOR-RELATED"/>
    <property type="match status" value="1"/>
</dbReference>
<dbReference type="Gene3D" id="1.25.40.10">
    <property type="entry name" value="Tetratricopeptide repeat domain"/>
    <property type="match status" value="2"/>
</dbReference>
<evidence type="ECO:0000256" key="3">
    <source>
        <dbReference type="PROSITE-ProRule" id="PRU01091"/>
    </source>
</evidence>
<dbReference type="Proteomes" id="UP000660668">
    <property type="component" value="Unassembled WGS sequence"/>
</dbReference>
<dbReference type="InterPro" id="IPR049945">
    <property type="entry name" value="AAA_22"/>
</dbReference>
<protein>
    <recommendedName>
        <fullName evidence="4">OmpR/PhoB-type domain-containing protein</fullName>
    </recommendedName>
</protein>
<dbReference type="InterPro" id="IPR016032">
    <property type="entry name" value="Sig_transdc_resp-reg_C-effctor"/>
</dbReference>
<dbReference type="InterPro" id="IPR005158">
    <property type="entry name" value="BTAD"/>
</dbReference>
<dbReference type="InterPro" id="IPR036388">
    <property type="entry name" value="WH-like_DNA-bd_sf"/>
</dbReference>
<dbReference type="InterPro" id="IPR001867">
    <property type="entry name" value="OmpR/PhoB-type_DNA-bd"/>
</dbReference>
<name>A0A930VKH5_9ACTN</name>
<comment type="caution">
    <text evidence="5">The sequence shown here is derived from an EMBL/GenBank/DDBJ whole genome shotgun (WGS) entry which is preliminary data.</text>
</comment>
<dbReference type="SUPFAM" id="SSF46894">
    <property type="entry name" value="C-terminal effector domain of the bipartite response regulators"/>
    <property type="match status" value="1"/>
</dbReference>
<proteinExistence type="inferred from homology"/>
<dbReference type="AlphaFoldDB" id="A0A930VKH5"/>
<evidence type="ECO:0000313" key="6">
    <source>
        <dbReference type="Proteomes" id="UP000660668"/>
    </source>
</evidence>
<dbReference type="SUPFAM" id="SSF48452">
    <property type="entry name" value="TPR-like"/>
    <property type="match status" value="2"/>
</dbReference>
<evidence type="ECO:0000259" key="4">
    <source>
        <dbReference type="PROSITE" id="PS51755"/>
    </source>
</evidence>
<dbReference type="GO" id="GO:0000160">
    <property type="term" value="P:phosphorelay signal transduction system"/>
    <property type="evidence" value="ECO:0007669"/>
    <property type="project" value="InterPro"/>
</dbReference>
<dbReference type="PROSITE" id="PS51755">
    <property type="entry name" value="OMPR_PHOB"/>
    <property type="match status" value="1"/>
</dbReference>
<dbReference type="GO" id="GO:0003677">
    <property type="term" value="F:DNA binding"/>
    <property type="evidence" value="ECO:0007669"/>
    <property type="project" value="UniProtKB-UniRule"/>
</dbReference>
<evidence type="ECO:0000256" key="2">
    <source>
        <dbReference type="ARBA" id="ARBA00023125"/>
    </source>
</evidence>
<dbReference type="InterPro" id="IPR027417">
    <property type="entry name" value="P-loop_NTPase"/>
</dbReference>
<dbReference type="SMART" id="SM01043">
    <property type="entry name" value="BTAD"/>
    <property type="match status" value="1"/>
</dbReference>
<dbReference type="EMBL" id="JADKPO010000013">
    <property type="protein sequence ID" value="MBF4768317.1"/>
    <property type="molecule type" value="Genomic_DNA"/>
</dbReference>
<keyword evidence="6" id="KW-1185">Reference proteome</keyword>
<evidence type="ECO:0000256" key="1">
    <source>
        <dbReference type="ARBA" id="ARBA00005820"/>
    </source>
</evidence>
<dbReference type="RefSeq" id="WP_194696473.1">
    <property type="nucleotide sequence ID" value="NZ_JADKPO010000013.1"/>
</dbReference>
<dbReference type="CDD" id="cd15831">
    <property type="entry name" value="BTAD"/>
    <property type="match status" value="1"/>
</dbReference>
<dbReference type="GO" id="GO:0016887">
    <property type="term" value="F:ATP hydrolysis activity"/>
    <property type="evidence" value="ECO:0007669"/>
    <property type="project" value="InterPro"/>
</dbReference>
<dbReference type="InterPro" id="IPR011990">
    <property type="entry name" value="TPR-like_helical_dom_sf"/>
</dbReference>
<dbReference type="PRINTS" id="PR00364">
    <property type="entry name" value="DISEASERSIST"/>
</dbReference>
<organism evidence="5 6">
    <name type="scientific">Nocardioides agariphilus</name>
    <dbReference type="NCBI Taxonomy" id="433664"/>
    <lineage>
        <taxon>Bacteria</taxon>
        <taxon>Bacillati</taxon>
        <taxon>Actinomycetota</taxon>
        <taxon>Actinomycetes</taxon>
        <taxon>Propionibacteriales</taxon>
        <taxon>Nocardioidaceae</taxon>
        <taxon>Nocardioides</taxon>
    </lineage>
</organism>
<dbReference type="Pfam" id="PF13401">
    <property type="entry name" value="AAA_22"/>
    <property type="match status" value="1"/>
</dbReference>
<dbReference type="Pfam" id="PF03704">
    <property type="entry name" value="BTAD"/>
    <property type="match status" value="1"/>
</dbReference>
<keyword evidence="2 3" id="KW-0238">DNA-binding</keyword>
<feature type="DNA-binding region" description="OmpR/PhoB-type" evidence="3">
    <location>
        <begin position="1"/>
        <end position="97"/>
    </location>
</feature>
<evidence type="ECO:0000313" key="5">
    <source>
        <dbReference type="EMBL" id="MBF4768317.1"/>
    </source>
</evidence>
<dbReference type="PANTHER" id="PTHR47691:SF3">
    <property type="entry name" value="HTH-TYPE TRANSCRIPTIONAL REGULATOR RV0890C-RELATED"/>
    <property type="match status" value="1"/>
</dbReference>
<dbReference type="GO" id="GO:0006355">
    <property type="term" value="P:regulation of DNA-templated transcription"/>
    <property type="evidence" value="ECO:0007669"/>
    <property type="project" value="InterPro"/>
</dbReference>
<accession>A0A930VKH5</accession>